<comment type="caution">
    <text evidence="1">The sequence shown here is derived from an EMBL/GenBank/DDBJ whole genome shotgun (WGS) entry which is preliminary data.</text>
</comment>
<name>A0ACC1KCI0_9FUNG</name>
<gene>
    <name evidence="1" type="ORF">GGI18_003222</name>
</gene>
<keyword evidence="2" id="KW-1185">Reference proteome</keyword>
<protein>
    <submittedName>
        <fullName evidence="1">Uncharacterized protein</fullName>
    </submittedName>
</protein>
<dbReference type="EMBL" id="JANBUK010001035">
    <property type="protein sequence ID" value="KAJ2786760.1"/>
    <property type="molecule type" value="Genomic_DNA"/>
</dbReference>
<accession>A0ACC1KCI0</accession>
<organism evidence="1 2">
    <name type="scientific">Coemansia linderi</name>
    <dbReference type="NCBI Taxonomy" id="2663919"/>
    <lineage>
        <taxon>Eukaryota</taxon>
        <taxon>Fungi</taxon>
        <taxon>Fungi incertae sedis</taxon>
        <taxon>Zoopagomycota</taxon>
        <taxon>Kickxellomycotina</taxon>
        <taxon>Kickxellomycetes</taxon>
        <taxon>Kickxellales</taxon>
        <taxon>Kickxellaceae</taxon>
        <taxon>Coemansia</taxon>
    </lineage>
</organism>
<evidence type="ECO:0000313" key="1">
    <source>
        <dbReference type="EMBL" id="KAJ2786760.1"/>
    </source>
</evidence>
<evidence type="ECO:0000313" key="2">
    <source>
        <dbReference type="Proteomes" id="UP001140066"/>
    </source>
</evidence>
<dbReference type="Proteomes" id="UP001140066">
    <property type="component" value="Unassembled WGS sequence"/>
</dbReference>
<reference evidence="1" key="1">
    <citation type="submission" date="2022-07" db="EMBL/GenBank/DDBJ databases">
        <title>Phylogenomic reconstructions and comparative analyses of Kickxellomycotina fungi.</title>
        <authorList>
            <person name="Reynolds N.K."/>
            <person name="Stajich J.E."/>
            <person name="Barry K."/>
            <person name="Grigoriev I.V."/>
            <person name="Crous P."/>
            <person name="Smith M.E."/>
        </authorList>
    </citation>
    <scope>NUCLEOTIDE SEQUENCE</scope>
    <source>
        <strain evidence="1">BCRC 34191</strain>
    </source>
</reference>
<proteinExistence type="predicted"/>
<sequence length="176" mass="19999">MSSRMKLGDNRLVKNNKERMISCEKDLTLLFQSEITPKIALTIQHRRPEALVEVIEGKPTSHADLFLKVSGPNAKGKTVTCCIAIEFKKPFGDEHPPVTPETHRQLPEDDIGSLTELPAAITYNPKERGRLRVYVSQPFYADCKKLYIAFFYAYIIEHIIDCMTRSTSGFKIVPED</sequence>